<organism evidence="3 4">
    <name type="scientific">Lonchura striata</name>
    <name type="common">white-rumped munia</name>
    <dbReference type="NCBI Taxonomy" id="40157"/>
    <lineage>
        <taxon>Eukaryota</taxon>
        <taxon>Metazoa</taxon>
        <taxon>Chordata</taxon>
        <taxon>Craniata</taxon>
        <taxon>Vertebrata</taxon>
        <taxon>Euteleostomi</taxon>
        <taxon>Archelosauria</taxon>
        <taxon>Archosauria</taxon>
        <taxon>Dinosauria</taxon>
        <taxon>Saurischia</taxon>
        <taxon>Theropoda</taxon>
        <taxon>Coelurosauria</taxon>
        <taxon>Aves</taxon>
        <taxon>Neognathae</taxon>
        <taxon>Neoaves</taxon>
        <taxon>Telluraves</taxon>
        <taxon>Australaves</taxon>
        <taxon>Passeriformes</taxon>
        <taxon>Passeroidea</taxon>
        <taxon>Estrildidae</taxon>
        <taxon>Estrildinae</taxon>
        <taxon>Lonchura</taxon>
    </lineage>
</organism>
<dbReference type="EMBL" id="MUZQ01000385">
    <property type="protein sequence ID" value="OWK51920.1"/>
    <property type="molecule type" value="Genomic_DNA"/>
</dbReference>
<feature type="compositionally biased region" description="Basic and acidic residues" evidence="1">
    <location>
        <begin position="75"/>
        <end position="85"/>
    </location>
</feature>
<evidence type="ECO:0000256" key="1">
    <source>
        <dbReference type="SAM" id="MobiDB-lite"/>
    </source>
</evidence>
<comment type="caution">
    <text evidence="3">The sequence shown here is derived from an EMBL/GenBank/DDBJ whole genome shotgun (WGS) entry which is preliminary data.</text>
</comment>
<sequence>MRLWLLCAVAVAMAGVAGADHGDSGMAAERREGQRRPHRPCSGCFSVLSEESQSMPWNSREEDAAQLGRRARSRKGLEARARRESLQPSQPAGHPGRILLL</sequence>
<feature type="signal peptide" evidence="2">
    <location>
        <begin position="1"/>
        <end position="19"/>
    </location>
</feature>
<feature type="chain" id="PRO_5012984963" evidence="2">
    <location>
        <begin position="20"/>
        <end position="101"/>
    </location>
</feature>
<feature type="compositionally biased region" description="Basic and acidic residues" evidence="1">
    <location>
        <begin position="20"/>
        <end position="35"/>
    </location>
</feature>
<feature type="region of interest" description="Disordered" evidence="1">
    <location>
        <begin position="18"/>
        <end position="101"/>
    </location>
</feature>
<dbReference type="Proteomes" id="UP000197619">
    <property type="component" value="Unassembled WGS sequence"/>
</dbReference>
<protein>
    <submittedName>
        <fullName evidence="3">Uncharacterized protein</fullName>
    </submittedName>
</protein>
<proteinExistence type="predicted"/>
<keyword evidence="4" id="KW-1185">Reference proteome</keyword>
<keyword evidence="2" id="KW-0732">Signal</keyword>
<dbReference type="AlphaFoldDB" id="A0A218UEM8"/>
<evidence type="ECO:0000313" key="4">
    <source>
        <dbReference type="Proteomes" id="UP000197619"/>
    </source>
</evidence>
<evidence type="ECO:0000313" key="3">
    <source>
        <dbReference type="EMBL" id="OWK51920.1"/>
    </source>
</evidence>
<reference evidence="3 4" key="1">
    <citation type="submission" date="2017-05" db="EMBL/GenBank/DDBJ databases">
        <title>Genome of assembly of the Bengalese finch, Lonchura striata domestica.</title>
        <authorList>
            <person name="Colquitt B.M."/>
            <person name="Brainard M.S."/>
        </authorList>
    </citation>
    <scope>NUCLEOTIDE SEQUENCE [LARGE SCALE GENOMIC DNA]</scope>
    <source>
        <strain evidence="3">White83orange57</strain>
    </source>
</reference>
<accession>A0A218UEM8</accession>
<gene>
    <name evidence="3" type="ORF">RLOC_00001931</name>
</gene>
<evidence type="ECO:0000256" key="2">
    <source>
        <dbReference type="SAM" id="SignalP"/>
    </source>
</evidence>
<name>A0A218UEM8_9PASE</name>